<sequence length="238" mass="27733">MKLHSLNYNHNKNKEKLKKARILITIIYIIFVAVSFLLIFKENKNTVSEINNLIVTLDYRIDVLLFFSITPIFIDIVLIKACNRLNIKQIYLTKGKLVKGIIISVVFNIIFGITFFNNLTNGYVTQDVITQKNIFLGSNENKFSEIKYVDIDLKQGRTGNYYIEYSVVFNNNNEIELSDYDSCSYDKLVIINKAIEKTDAVINRDLLSHKTKSKVIKWCMRYPDTLDSFNYLLQLNIQ</sequence>
<reference evidence="2 3" key="1">
    <citation type="submission" date="2020-07" db="EMBL/GenBank/DDBJ databases">
        <title>Vallitalea guaymasensis genome.</title>
        <authorList>
            <person name="Postec A."/>
        </authorList>
    </citation>
    <scope>NUCLEOTIDE SEQUENCE [LARGE SCALE GENOMIC DNA]</scope>
    <source>
        <strain evidence="2 3">Ra1766G1</strain>
    </source>
</reference>
<organism evidence="2 3">
    <name type="scientific">Vallitalea guaymasensis</name>
    <dbReference type="NCBI Taxonomy" id="1185412"/>
    <lineage>
        <taxon>Bacteria</taxon>
        <taxon>Bacillati</taxon>
        <taxon>Bacillota</taxon>
        <taxon>Clostridia</taxon>
        <taxon>Lachnospirales</taxon>
        <taxon>Vallitaleaceae</taxon>
        <taxon>Vallitalea</taxon>
    </lineage>
</organism>
<evidence type="ECO:0000256" key="1">
    <source>
        <dbReference type="SAM" id="Phobius"/>
    </source>
</evidence>
<gene>
    <name evidence="2" type="ORF">HYG85_01960</name>
</gene>
<feature type="transmembrane region" description="Helical" evidence="1">
    <location>
        <begin position="100"/>
        <end position="119"/>
    </location>
</feature>
<keyword evidence="1" id="KW-0472">Membrane</keyword>
<protein>
    <submittedName>
        <fullName evidence="2">Uncharacterized protein</fullName>
    </submittedName>
</protein>
<dbReference type="EMBL" id="CP058561">
    <property type="protein sequence ID" value="QUH27745.1"/>
    <property type="molecule type" value="Genomic_DNA"/>
</dbReference>
<accession>A0A8J8SAV1</accession>
<dbReference type="AlphaFoldDB" id="A0A8J8SAV1"/>
<proteinExistence type="predicted"/>
<dbReference type="RefSeq" id="WP_212692061.1">
    <property type="nucleotide sequence ID" value="NZ_CP058561.1"/>
</dbReference>
<evidence type="ECO:0000313" key="3">
    <source>
        <dbReference type="Proteomes" id="UP000677305"/>
    </source>
</evidence>
<evidence type="ECO:0000313" key="2">
    <source>
        <dbReference type="EMBL" id="QUH27745.1"/>
    </source>
</evidence>
<dbReference type="Proteomes" id="UP000677305">
    <property type="component" value="Chromosome"/>
</dbReference>
<feature type="transmembrane region" description="Helical" evidence="1">
    <location>
        <begin position="59"/>
        <end position="79"/>
    </location>
</feature>
<keyword evidence="3" id="KW-1185">Reference proteome</keyword>
<keyword evidence="1" id="KW-1133">Transmembrane helix</keyword>
<feature type="transmembrane region" description="Helical" evidence="1">
    <location>
        <begin position="20"/>
        <end position="39"/>
    </location>
</feature>
<name>A0A8J8SAV1_9FIRM</name>
<keyword evidence="1" id="KW-0812">Transmembrane</keyword>
<dbReference type="KEGG" id="vgu:HYG85_01960"/>